<reference evidence="3 4" key="1">
    <citation type="submission" date="2016-04" db="EMBL/GenBank/DDBJ databases">
        <title>A degradative enzymes factory behind the ericoid mycorrhizal symbiosis.</title>
        <authorList>
            <consortium name="DOE Joint Genome Institute"/>
            <person name="Martino E."/>
            <person name="Morin E."/>
            <person name="Grelet G."/>
            <person name="Kuo A."/>
            <person name="Kohler A."/>
            <person name="Daghino S."/>
            <person name="Barry K."/>
            <person name="Choi C."/>
            <person name="Cichocki N."/>
            <person name="Clum A."/>
            <person name="Copeland A."/>
            <person name="Hainaut M."/>
            <person name="Haridas S."/>
            <person name="Labutti K."/>
            <person name="Lindquist E."/>
            <person name="Lipzen A."/>
            <person name="Khouja H.-R."/>
            <person name="Murat C."/>
            <person name="Ohm R."/>
            <person name="Olson A."/>
            <person name="Spatafora J."/>
            <person name="Veneault-Fourrey C."/>
            <person name="Henrissat B."/>
            <person name="Grigoriev I."/>
            <person name="Martin F."/>
            <person name="Perotto S."/>
        </authorList>
    </citation>
    <scope>NUCLEOTIDE SEQUENCE [LARGE SCALE GENOMIC DNA]</scope>
    <source>
        <strain evidence="3 4">E</strain>
    </source>
</reference>
<proteinExistence type="predicted"/>
<protein>
    <submittedName>
        <fullName evidence="3">Subtilisin-like protein</fullName>
    </submittedName>
</protein>
<dbReference type="STRING" id="1095630.A0A2J6SNZ4"/>
<feature type="domain" description="Peptidase S8/S53" evidence="1">
    <location>
        <begin position="344"/>
        <end position="548"/>
    </location>
</feature>
<organism evidence="3 4">
    <name type="scientific">Hyaloscypha bicolor E</name>
    <dbReference type="NCBI Taxonomy" id="1095630"/>
    <lineage>
        <taxon>Eukaryota</taxon>
        <taxon>Fungi</taxon>
        <taxon>Dikarya</taxon>
        <taxon>Ascomycota</taxon>
        <taxon>Pezizomycotina</taxon>
        <taxon>Leotiomycetes</taxon>
        <taxon>Helotiales</taxon>
        <taxon>Hyaloscyphaceae</taxon>
        <taxon>Hyaloscypha</taxon>
        <taxon>Hyaloscypha bicolor</taxon>
    </lineage>
</organism>
<feature type="domain" description="DUF7580" evidence="2">
    <location>
        <begin position="36"/>
        <end position="214"/>
    </location>
</feature>
<sequence length="630" mass="70627">MISEVGLVLEGPGSLSQGFILGASSVSLAELVMMTRLSLKMRLLLSYFLAKAVWQFYDSEWMQREWTKNTVHFMFERRPKMPKGIFINEPFLSACFDGRNQSFNPDTEFRSHVLPKILALGIMLLEIELRIKIEDYRMPEDVDYNGEPNVNADHIAAMEVFNNPDLWAGKDTFGALRDVIEACLTPVKFQPFKNDIPGLRDAFEKFIVNPLHDRYKSAWEDPDVSIPRAVKLDQTGSPAMEVVSENTPPVSPSPVHSLLHAPVATPSHQIPYHPYPSYLGGQGYPQFPYQPMQYPVSPSVTPLSDGIMSSSSNFTSDGWFGELDKLNSVLRPKPKEKDNAYKPIKIAILDTGVNEAYADNVKDYKDFVNEDEEDWDDSTTHGTGAFLLVQQIYNMAEIYVGKVFEKAHATDDTVALMTKAIQHAQNSWNVDIIIMPSGFSSDDIDLENAIDQARQAGILIFAAASNYGNMSYIAFPGRLYIDLKLFCMFSTNASNRALAAFNPSVLGKARYSFAILGEDVKIPRQEKPVSGTSYAAIIGGAVAARILDFAQHKDNRGRIRRIEKLKTVEGMSAVFDTMVGSAVDNGYRCMAPWKILPSYIRGEEMGPKRLRERAHICETISRALEEMHKR</sequence>
<dbReference type="InterPro" id="IPR056002">
    <property type="entry name" value="DUF7580"/>
</dbReference>
<name>A0A2J6SNZ4_9HELO</name>
<dbReference type="InterPro" id="IPR000209">
    <property type="entry name" value="Peptidase_S8/S53_dom"/>
</dbReference>
<dbReference type="Pfam" id="PF24476">
    <property type="entry name" value="DUF7580"/>
    <property type="match status" value="1"/>
</dbReference>
<dbReference type="InParanoid" id="A0A2J6SNZ4"/>
<evidence type="ECO:0000259" key="2">
    <source>
        <dbReference type="Pfam" id="PF24476"/>
    </source>
</evidence>
<dbReference type="GO" id="GO:0004252">
    <property type="term" value="F:serine-type endopeptidase activity"/>
    <property type="evidence" value="ECO:0007669"/>
    <property type="project" value="InterPro"/>
</dbReference>
<dbReference type="RefSeq" id="XP_024729389.1">
    <property type="nucleotide sequence ID" value="XM_024871128.1"/>
</dbReference>
<dbReference type="PANTHER" id="PTHR35186">
    <property type="entry name" value="ANK_REP_REGION DOMAIN-CONTAINING PROTEIN"/>
    <property type="match status" value="1"/>
</dbReference>
<dbReference type="AlphaFoldDB" id="A0A2J6SNZ4"/>
<evidence type="ECO:0000313" key="3">
    <source>
        <dbReference type="EMBL" id="PMD52485.1"/>
    </source>
</evidence>
<dbReference type="Proteomes" id="UP000235371">
    <property type="component" value="Unassembled WGS sequence"/>
</dbReference>
<dbReference type="GO" id="GO:0006508">
    <property type="term" value="P:proteolysis"/>
    <property type="evidence" value="ECO:0007669"/>
    <property type="project" value="InterPro"/>
</dbReference>
<accession>A0A2J6SNZ4</accession>
<dbReference type="OrthoDB" id="206201at2759"/>
<evidence type="ECO:0000313" key="4">
    <source>
        <dbReference type="Proteomes" id="UP000235371"/>
    </source>
</evidence>
<dbReference type="GeneID" id="36579210"/>
<keyword evidence="4" id="KW-1185">Reference proteome</keyword>
<evidence type="ECO:0000259" key="1">
    <source>
        <dbReference type="Pfam" id="PF00082"/>
    </source>
</evidence>
<dbReference type="PANTHER" id="PTHR35186:SF4">
    <property type="entry name" value="PRION-INHIBITION AND PROPAGATION HELO DOMAIN-CONTAINING PROTEIN"/>
    <property type="match status" value="1"/>
</dbReference>
<gene>
    <name evidence="3" type="ORF">K444DRAFT_217454</name>
</gene>
<dbReference type="EMBL" id="KZ613903">
    <property type="protein sequence ID" value="PMD52485.1"/>
    <property type="molecule type" value="Genomic_DNA"/>
</dbReference>
<dbReference type="Pfam" id="PF00082">
    <property type="entry name" value="Peptidase_S8"/>
    <property type="match status" value="1"/>
</dbReference>
<dbReference type="Gene3D" id="3.40.50.200">
    <property type="entry name" value="Peptidase S8/S53 domain"/>
    <property type="match status" value="1"/>
</dbReference>
<dbReference type="SUPFAM" id="SSF52743">
    <property type="entry name" value="Subtilisin-like"/>
    <property type="match status" value="1"/>
</dbReference>
<dbReference type="InterPro" id="IPR036852">
    <property type="entry name" value="Peptidase_S8/S53_dom_sf"/>
</dbReference>